<dbReference type="GO" id="GO:0008682">
    <property type="term" value="F:3-demethoxyubiquinol 3-hydroxylase activity"/>
    <property type="evidence" value="ECO:0007669"/>
    <property type="project" value="UniProtKB-EC"/>
</dbReference>
<dbReference type="UniPathway" id="UPA00232"/>
<dbReference type="PANTHER" id="PTHR11237">
    <property type="entry name" value="COENZYME Q10 BIOSYNTHESIS PROTEIN 7"/>
    <property type="match status" value="1"/>
</dbReference>
<gene>
    <name evidence="8" type="primary">coq7</name>
    <name evidence="9" type="ORF">F1189_26145</name>
</gene>
<dbReference type="HAMAP" id="MF_01658">
    <property type="entry name" value="COQ7"/>
    <property type="match status" value="1"/>
</dbReference>
<feature type="binding site" evidence="8">
    <location>
        <position position="144"/>
    </location>
    <ligand>
        <name>Fe cation</name>
        <dbReference type="ChEBI" id="CHEBI:24875"/>
        <label>2</label>
    </ligand>
</feature>
<dbReference type="Proteomes" id="UP000325255">
    <property type="component" value="Unassembled WGS sequence"/>
</dbReference>
<dbReference type="EMBL" id="VWPK01000061">
    <property type="protein sequence ID" value="KAA5609035.1"/>
    <property type="molecule type" value="Genomic_DNA"/>
</dbReference>
<feature type="binding site" evidence="8">
    <location>
        <position position="144"/>
    </location>
    <ligand>
        <name>Fe cation</name>
        <dbReference type="ChEBI" id="CHEBI:24875"/>
        <label>1</label>
    </ligand>
</feature>
<evidence type="ECO:0000313" key="10">
    <source>
        <dbReference type="Proteomes" id="UP000325255"/>
    </source>
</evidence>
<keyword evidence="9" id="KW-0830">Ubiquinone</keyword>
<evidence type="ECO:0000256" key="6">
    <source>
        <dbReference type="ARBA" id="ARBA00023033"/>
    </source>
</evidence>
<organism evidence="9 10">
    <name type="scientific">Rhodovastum atsumiense</name>
    <dbReference type="NCBI Taxonomy" id="504468"/>
    <lineage>
        <taxon>Bacteria</taxon>
        <taxon>Pseudomonadati</taxon>
        <taxon>Pseudomonadota</taxon>
        <taxon>Alphaproteobacteria</taxon>
        <taxon>Acetobacterales</taxon>
        <taxon>Acetobacteraceae</taxon>
        <taxon>Rhodovastum</taxon>
    </lineage>
</organism>
<feature type="binding site" evidence="8">
    <location>
        <position position="147"/>
    </location>
    <ligand>
        <name>Fe cation</name>
        <dbReference type="ChEBI" id="CHEBI:24875"/>
        <label>2</label>
    </ligand>
</feature>
<keyword evidence="7 8" id="KW-0472">Membrane</keyword>
<comment type="cofactor">
    <cofactor evidence="8">
        <name>Fe cation</name>
        <dbReference type="ChEBI" id="CHEBI:24875"/>
    </cofactor>
    <text evidence="8">Binds 2 iron ions per subunit.</text>
</comment>
<feature type="binding site" evidence="8">
    <location>
        <position position="60"/>
    </location>
    <ligand>
        <name>Fe cation</name>
        <dbReference type="ChEBI" id="CHEBI:24875"/>
        <label>1</label>
    </ligand>
</feature>
<dbReference type="PANTHER" id="PTHR11237:SF4">
    <property type="entry name" value="5-DEMETHOXYUBIQUINONE HYDROXYLASE, MITOCHONDRIAL"/>
    <property type="match status" value="1"/>
</dbReference>
<sequence length="183" mass="20010">MSETAAGRLPGDPTARETIERIIRVDHAGEYGAKRIYQGQLAVLGRREQGELLRHMKQQEQAHLDRFSELVVARRVRPTALLPLWHVAGFALGAVTAALGPRAAMACTVAVEEAIDEHYAGQAAELGEDEAELRGTIETFRAEELEHRDIGLAHGAEDAPGYRVMYTLIKAGCRMAIAASERV</sequence>
<accession>A0A5M6INJ4</accession>
<evidence type="ECO:0000256" key="4">
    <source>
        <dbReference type="ARBA" id="ARBA00023002"/>
    </source>
</evidence>
<feature type="binding site" evidence="8">
    <location>
        <position position="63"/>
    </location>
    <ligand>
        <name>Fe cation</name>
        <dbReference type="ChEBI" id="CHEBI:24875"/>
        <label>1</label>
    </ligand>
</feature>
<keyword evidence="4 8" id="KW-0560">Oxidoreductase</keyword>
<evidence type="ECO:0000256" key="5">
    <source>
        <dbReference type="ARBA" id="ARBA00023004"/>
    </source>
</evidence>
<keyword evidence="2 8" id="KW-0831">Ubiquinone biosynthesis</keyword>
<feature type="binding site" evidence="8">
    <location>
        <position position="60"/>
    </location>
    <ligand>
        <name>Fe cation</name>
        <dbReference type="ChEBI" id="CHEBI:24875"/>
        <label>2</label>
    </ligand>
</feature>
<dbReference type="GO" id="GO:0046872">
    <property type="term" value="F:metal ion binding"/>
    <property type="evidence" value="ECO:0007669"/>
    <property type="project" value="UniProtKB-KW"/>
</dbReference>
<evidence type="ECO:0000256" key="8">
    <source>
        <dbReference type="HAMAP-Rule" id="MF_01658"/>
    </source>
</evidence>
<evidence type="ECO:0000256" key="2">
    <source>
        <dbReference type="ARBA" id="ARBA00022688"/>
    </source>
</evidence>
<evidence type="ECO:0000313" key="9">
    <source>
        <dbReference type="EMBL" id="KAA5609035.1"/>
    </source>
</evidence>
<dbReference type="OrthoDB" id="7559360at2"/>
<keyword evidence="3 8" id="KW-0479">Metal-binding</keyword>
<evidence type="ECO:0000256" key="1">
    <source>
        <dbReference type="ARBA" id="ARBA00004749"/>
    </source>
</evidence>
<dbReference type="InterPro" id="IPR011566">
    <property type="entry name" value="Ubq_synth_Coq7"/>
</dbReference>
<evidence type="ECO:0000256" key="3">
    <source>
        <dbReference type="ARBA" id="ARBA00022723"/>
    </source>
</evidence>
<feature type="binding site" evidence="8">
    <location>
        <position position="112"/>
    </location>
    <ligand>
        <name>Fe cation</name>
        <dbReference type="ChEBI" id="CHEBI:24875"/>
        <label>2</label>
    </ligand>
</feature>
<dbReference type="InterPro" id="IPR012347">
    <property type="entry name" value="Ferritin-like"/>
</dbReference>
<keyword evidence="8" id="KW-1003">Cell membrane</keyword>
<dbReference type="Pfam" id="PF03232">
    <property type="entry name" value="COQ7"/>
    <property type="match status" value="1"/>
</dbReference>
<feature type="binding site" evidence="8">
    <location>
        <position position="30"/>
    </location>
    <ligand>
        <name>Fe cation</name>
        <dbReference type="ChEBI" id="CHEBI:24875"/>
        <label>1</label>
    </ligand>
</feature>
<comment type="similarity">
    <text evidence="8">Belongs to the COQ7 family.</text>
</comment>
<name>A0A5M6INJ4_9PROT</name>
<dbReference type="EC" id="1.14.99.60" evidence="8"/>
<dbReference type="GO" id="GO:0006744">
    <property type="term" value="P:ubiquinone biosynthetic process"/>
    <property type="evidence" value="ECO:0007669"/>
    <property type="project" value="UniProtKB-UniRule"/>
</dbReference>
<proteinExistence type="inferred from homology"/>
<dbReference type="Gene3D" id="1.20.1260.10">
    <property type="match status" value="1"/>
</dbReference>
<reference evidence="9 10" key="1">
    <citation type="submission" date="2019-09" db="EMBL/GenBank/DDBJ databases">
        <title>Genome sequence of Rhodovastum atsumiense, a diverse member of the Acetobacteraceae family of non-sulfur purple photosynthetic bacteria.</title>
        <authorList>
            <person name="Meyer T."/>
            <person name="Kyndt J."/>
        </authorList>
    </citation>
    <scope>NUCLEOTIDE SEQUENCE [LARGE SCALE GENOMIC DNA]</scope>
    <source>
        <strain evidence="9 10">DSM 21279</strain>
    </source>
</reference>
<dbReference type="CDD" id="cd01042">
    <property type="entry name" value="DMQH"/>
    <property type="match status" value="1"/>
</dbReference>
<dbReference type="RefSeq" id="WP_150044411.1">
    <property type="nucleotide sequence ID" value="NZ_OW485601.1"/>
</dbReference>
<comment type="function">
    <text evidence="8">Catalyzes the hydroxylation of 2-nonaprenyl-3-methyl-6-methoxy-1,4-benzoquinol during ubiquinone biosynthesis.</text>
</comment>
<evidence type="ECO:0000256" key="7">
    <source>
        <dbReference type="ARBA" id="ARBA00023136"/>
    </source>
</evidence>
<comment type="subcellular location">
    <subcellularLocation>
        <location evidence="8">Cell membrane</location>
        <topology evidence="8">Peripheral membrane protein</topology>
    </subcellularLocation>
</comment>
<comment type="caution">
    <text evidence="9">The sequence shown here is derived from an EMBL/GenBank/DDBJ whole genome shotgun (WGS) entry which is preliminary data.</text>
</comment>
<keyword evidence="10" id="KW-1185">Reference proteome</keyword>
<comment type="catalytic activity">
    <reaction evidence="8">
        <text>a 5-methoxy-2-methyl-3-(all-trans-polyprenyl)benzene-1,4-diol + AH2 + O2 = a 3-demethylubiquinol + A + H2O</text>
        <dbReference type="Rhea" id="RHEA:50908"/>
        <dbReference type="Rhea" id="RHEA-COMP:10859"/>
        <dbReference type="Rhea" id="RHEA-COMP:10914"/>
        <dbReference type="ChEBI" id="CHEBI:13193"/>
        <dbReference type="ChEBI" id="CHEBI:15377"/>
        <dbReference type="ChEBI" id="CHEBI:15379"/>
        <dbReference type="ChEBI" id="CHEBI:17499"/>
        <dbReference type="ChEBI" id="CHEBI:84167"/>
        <dbReference type="ChEBI" id="CHEBI:84422"/>
        <dbReference type="EC" id="1.14.99.60"/>
    </reaction>
</comment>
<comment type="pathway">
    <text evidence="1 8">Cofactor biosynthesis; ubiquinone biosynthesis.</text>
</comment>
<dbReference type="InterPro" id="IPR009078">
    <property type="entry name" value="Ferritin-like_SF"/>
</dbReference>
<dbReference type="AlphaFoldDB" id="A0A5M6INJ4"/>
<keyword evidence="6 8" id="KW-0503">Monooxygenase</keyword>
<dbReference type="GO" id="GO:0005886">
    <property type="term" value="C:plasma membrane"/>
    <property type="evidence" value="ECO:0007669"/>
    <property type="project" value="UniProtKB-SubCell"/>
</dbReference>
<keyword evidence="5 8" id="KW-0408">Iron</keyword>
<dbReference type="SUPFAM" id="SSF47240">
    <property type="entry name" value="Ferritin-like"/>
    <property type="match status" value="1"/>
</dbReference>
<protein>
    <recommendedName>
        <fullName evidence="8">3-demethoxyubiquinol 3-hydroxylase</fullName>
        <shortName evidence="8">DMQ hydroxylase</shortName>
        <ecNumber evidence="8">1.14.99.60</ecNumber>
    </recommendedName>
    <alternativeName>
        <fullName evidence="8">2-nonaprenyl-3-methyl-6-methoxy-1,4-benzoquinol hydroxylase</fullName>
    </alternativeName>
</protein>